<dbReference type="PANTHER" id="PTHR22605">
    <property type="entry name" value="RZ-TYPE DOMAIN-CONTAINING PROTEIN"/>
    <property type="match status" value="1"/>
</dbReference>
<dbReference type="InterPro" id="IPR031248">
    <property type="entry name" value="RNF213"/>
</dbReference>
<gene>
    <name evidence="1" type="ORF">MGAL_10B073138</name>
</gene>
<protein>
    <recommendedName>
        <fullName evidence="3">RING-type domain-containing protein</fullName>
    </recommendedName>
</protein>
<dbReference type="EMBL" id="UYJE01007986">
    <property type="protein sequence ID" value="VDI59952.1"/>
    <property type="molecule type" value="Genomic_DNA"/>
</dbReference>
<dbReference type="PANTHER" id="PTHR22605:SF16">
    <property type="entry name" value="E3 UBIQUITIN-PROTEIN LIGASE RNF213"/>
    <property type="match status" value="1"/>
</dbReference>
<dbReference type="AlphaFoldDB" id="A0A8B6G7L1"/>
<comment type="caution">
    <text evidence="1">The sequence shown here is derived from an EMBL/GenBank/DDBJ whole genome shotgun (WGS) entry which is preliminary data.</text>
</comment>
<dbReference type="OrthoDB" id="6146020at2759"/>
<sequence>MLAQADMKTLASVEKVEKFLKSCNRDISSRLFGIQSCSSCAEPFKGNERISPSIPVTLKCRPKHHTICKSCYDESVFFQSYKCPICNQPFEKDMNSISEYHSKDIMTYLDFRRRCNSFFMEVVSQLCFAEGTPPCAEVVTKLLSYITIPTKYGQQLTKELTVFDDGIDPTPVVRSFLLQHLIRTSGVEVSIHLDEYFRTFLMLVNPSKEDHSKTLDLCLLVLQCMEDVCHQKNTEENREQKVAAMDMLKRARTRIKLNSDRLLENIEHIANTRFALSVAAKYMHKCFTEQTVNIDKQLKGLLDSVGKLFDDSGSNWPK</sequence>
<reference evidence="1" key="1">
    <citation type="submission" date="2018-11" db="EMBL/GenBank/DDBJ databases">
        <authorList>
            <person name="Alioto T."/>
            <person name="Alioto T."/>
        </authorList>
    </citation>
    <scope>NUCLEOTIDE SEQUENCE</scope>
</reference>
<evidence type="ECO:0000313" key="1">
    <source>
        <dbReference type="EMBL" id="VDI59952.1"/>
    </source>
</evidence>
<dbReference type="SUPFAM" id="SSF57850">
    <property type="entry name" value="RING/U-box"/>
    <property type="match status" value="1"/>
</dbReference>
<dbReference type="GO" id="GO:0004842">
    <property type="term" value="F:ubiquitin-protein transferase activity"/>
    <property type="evidence" value="ECO:0007669"/>
    <property type="project" value="InterPro"/>
</dbReference>
<evidence type="ECO:0000313" key="2">
    <source>
        <dbReference type="Proteomes" id="UP000596742"/>
    </source>
</evidence>
<dbReference type="Proteomes" id="UP000596742">
    <property type="component" value="Unassembled WGS sequence"/>
</dbReference>
<evidence type="ECO:0008006" key="3">
    <source>
        <dbReference type="Google" id="ProtNLM"/>
    </source>
</evidence>
<dbReference type="InterPro" id="IPR013083">
    <property type="entry name" value="Znf_RING/FYVE/PHD"/>
</dbReference>
<organism evidence="1 2">
    <name type="scientific">Mytilus galloprovincialis</name>
    <name type="common">Mediterranean mussel</name>
    <dbReference type="NCBI Taxonomy" id="29158"/>
    <lineage>
        <taxon>Eukaryota</taxon>
        <taxon>Metazoa</taxon>
        <taxon>Spiralia</taxon>
        <taxon>Lophotrochozoa</taxon>
        <taxon>Mollusca</taxon>
        <taxon>Bivalvia</taxon>
        <taxon>Autobranchia</taxon>
        <taxon>Pteriomorphia</taxon>
        <taxon>Mytilida</taxon>
        <taxon>Mytiloidea</taxon>
        <taxon>Mytilidae</taxon>
        <taxon>Mytilinae</taxon>
        <taxon>Mytilus</taxon>
    </lineage>
</organism>
<accession>A0A8B6G7L1</accession>
<name>A0A8B6G7L1_MYTGA</name>
<proteinExistence type="predicted"/>
<dbReference type="Gene3D" id="3.30.40.10">
    <property type="entry name" value="Zinc/RING finger domain, C3HC4 (zinc finger)"/>
    <property type="match status" value="1"/>
</dbReference>
<keyword evidence="2" id="KW-1185">Reference proteome</keyword>
<dbReference type="GO" id="GO:0016887">
    <property type="term" value="F:ATP hydrolysis activity"/>
    <property type="evidence" value="ECO:0007669"/>
    <property type="project" value="InterPro"/>
</dbReference>